<dbReference type="InterPro" id="IPR050079">
    <property type="entry name" value="DEAD_box_RNA_helicase"/>
</dbReference>
<evidence type="ECO:0000313" key="12">
    <source>
        <dbReference type="EMBL" id="TDQ51312.1"/>
    </source>
</evidence>
<evidence type="ECO:0000256" key="1">
    <source>
        <dbReference type="ARBA" id="ARBA00022741"/>
    </source>
</evidence>
<dbReference type="PROSITE" id="PS51192">
    <property type="entry name" value="HELICASE_ATP_BIND_1"/>
    <property type="match status" value="1"/>
</dbReference>
<dbReference type="EMBL" id="SNYM01000001">
    <property type="protein sequence ID" value="TDQ51312.1"/>
    <property type="molecule type" value="Genomic_DNA"/>
</dbReference>
<dbReference type="GO" id="GO:0016787">
    <property type="term" value="F:hydrolase activity"/>
    <property type="evidence" value="ECO:0007669"/>
    <property type="project" value="UniProtKB-KW"/>
</dbReference>
<dbReference type="PANTHER" id="PTHR47959">
    <property type="entry name" value="ATP-DEPENDENT RNA HELICASE RHLE-RELATED"/>
    <property type="match status" value="1"/>
</dbReference>
<feature type="compositionally biased region" description="Basic and acidic residues" evidence="8">
    <location>
        <begin position="412"/>
        <end position="468"/>
    </location>
</feature>
<gene>
    <name evidence="12" type="ORF">EV696_101286</name>
</gene>
<evidence type="ECO:0000313" key="13">
    <source>
        <dbReference type="Proteomes" id="UP000295375"/>
    </source>
</evidence>
<feature type="domain" description="Helicase ATP-binding" evidence="9">
    <location>
        <begin position="32"/>
        <end position="206"/>
    </location>
</feature>
<feature type="compositionally biased region" description="Basic and acidic residues" evidence="8">
    <location>
        <begin position="487"/>
        <end position="569"/>
    </location>
</feature>
<dbReference type="OrthoDB" id="9805696at2"/>
<dbReference type="SMART" id="SM00487">
    <property type="entry name" value="DEXDc"/>
    <property type="match status" value="1"/>
</dbReference>
<evidence type="ECO:0000259" key="10">
    <source>
        <dbReference type="PROSITE" id="PS51194"/>
    </source>
</evidence>
<protein>
    <submittedName>
        <fullName evidence="12">Superfamily II DNA/RNA helicase</fullName>
    </submittedName>
</protein>
<dbReference type="SUPFAM" id="SSF52540">
    <property type="entry name" value="P-loop containing nucleoside triphosphate hydrolases"/>
    <property type="match status" value="1"/>
</dbReference>
<dbReference type="InterPro" id="IPR011545">
    <property type="entry name" value="DEAD/DEAH_box_helicase_dom"/>
</dbReference>
<dbReference type="GO" id="GO:0003724">
    <property type="term" value="F:RNA helicase activity"/>
    <property type="evidence" value="ECO:0007669"/>
    <property type="project" value="InterPro"/>
</dbReference>
<dbReference type="CDD" id="cd18787">
    <property type="entry name" value="SF2_C_DEAD"/>
    <property type="match status" value="1"/>
</dbReference>
<dbReference type="Pfam" id="PF00271">
    <property type="entry name" value="Helicase_C"/>
    <property type="match status" value="1"/>
</dbReference>
<evidence type="ECO:0000259" key="9">
    <source>
        <dbReference type="PROSITE" id="PS51192"/>
    </source>
</evidence>
<feature type="compositionally biased region" description="Basic and acidic residues" evidence="8">
    <location>
        <begin position="609"/>
        <end position="629"/>
    </location>
</feature>
<keyword evidence="4 7" id="KW-0067">ATP-binding</keyword>
<evidence type="ECO:0000256" key="7">
    <source>
        <dbReference type="RuleBase" id="RU000492"/>
    </source>
</evidence>
<dbReference type="GO" id="GO:0005829">
    <property type="term" value="C:cytosol"/>
    <property type="evidence" value="ECO:0007669"/>
    <property type="project" value="TreeGrafter"/>
</dbReference>
<reference evidence="12 13" key="1">
    <citation type="submission" date="2019-03" db="EMBL/GenBank/DDBJ databases">
        <title>Genomic Encyclopedia of Type Strains, Phase IV (KMG-IV): sequencing the most valuable type-strain genomes for metagenomic binning, comparative biology and taxonomic classification.</title>
        <authorList>
            <person name="Goeker M."/>
        </authorList>
    </citation>
    <scope>NUCLEOTIDE SEQUENCE [LARGE SCALE GENOMIC DNA]</scope>
    <source>
        <strain evidence="12 13">DSM 103792</strain>
    </source>
</reference>
<feature type="short sequence motif" description="Q motif" evidence="6">
    <location>
        <begin position="1"/>
        <end position="29"/>
    </location>
</feature>
<dbReference type="GO" id="GO:0003676">
    <property type="term" value="F:nucleic acid binding"/>
    <property type="evidence" value="ECO:0007669"/>
    <property type="project" value="InterPro"/>
</dbReference>
<evidence type="ECO:0000256" key="3">
    <source>
        <dbReference type="ARBA" id="ARBA00022806"/>
    </source>
</evidence>
<feature type="domain" description="DEAD-box RNA helicase Q" evidence="11">
    <location>
        <begin position="1"/>
        <end position="29"/>
    </location>
</feature>
<keyword evidence="13" id="KW-1185">Reference proteome</keyword>
<dbReference type="InterPro" id="IPR014001">
    <property type="entry name" value="Helicase_ATP-bd"/>
</dbReference>
<dbReference type="AlphaFoldDB" id="A0A4R6UVN6"/>
<accession>A0A4R6UVN6</accession>
<dbReference type="InterPro" id="IPR001650">
    <property type="entry name" value="Helicase_C-like"/>
</dbReference>
<evidence type="ECO:0000256" key="2">
    <source>
        <dbReference type="ARBA" id="ARBA00022801"/>
    </source>
</evidence>
<dbReference type="Proteomes" id="UP000295375">
    <property type="component" value="Unassembled WGS sequence"/>
</dbReference>
<feature type="region of interest" description="Disordered" evidence="8">
    <location>
        <begin position="378"/>
        <end position="629"/>
    </location>
</feature>
<proteinExistence type="inferred from homology"/>
<sequence>MSFASLNLDERIMRALEELNFSEATPIQSQAIPLVLEGRDLMASAQTGTGKTAAFVLPALHKMLTTEAARGRGPRLLILSPTRELAEQINEAIQSFSKFCRVKTAVIVGGVSYFHQERALKGTLDVIVATPGRLMDHMSKDRIDFSRMEMLVLDEADRMLDMGFIEDIETIAAALPENRQTLLFSATLEGEVLRVARDILNNPERIQIAGVKSEHAQIEQLVYAADDDSHKQALLRHLINRDEVYQAVVFVATKTGADDLADDLKAANIKAMSLHGDMKQQHRRRVIERMHDGRVKVLVATDVAARGLDVRGITHVFNYELPMVPEDYVHRIGRTGRGGASGEAVSLISPMDWRKWFRIEKLLGRKFEEIEVDGLEPKRGRPAREARGGGRGDGRGEFRGGRNSGRSNGGGRRFEGRGRDREDGVFVPDGERGDKRFSRDRTDRFFAPRNRNDAPRGRDESRNDEFRPRRERSRFAGNDAVASNEQPRFRVNRDTPREFNREEGSGRRERSNEERGPRREFNSDRPRREFSNDRSRREFNSERPRREFDSERPKREFGDRPVSRRRPEAEFASDAPRQPNRRERRAAQFGHSFDAHPEANAGHHAPRRPHGERGEPEFRVANAGRRDEF</sequence>
<dbReference type="RefSeq" id="WP_133587201.1">
    <property type="nucleotide sequence ID" value="NZ_CP037953.1"/>
</dbReference>
<dbReference type="InterPro" id="IPR027417">
    <property type="entry name" value="P-loop_NTPase"/>
</dbReference>
<dbReference type="PANTHER" id="PTHR47959:SF17">
    <property type="entry name" value="ATP-DEPENDENT RNA HELICASE DEAD BOX FAMILY"/>
    <property type="match status" value="1"/>
</dbReference>
<dbReference type="InterPro" id="IPR014014">
    <property type="entry name" value="RNA_helicase_DEAD_Q_motif"/>
</dbReference>
<comment type="caution">
    <text evidence="12">The sequence shown here is derived from an EMBL/GenBank/DDBJ whole genome shotgun (WGS) entry which is preliminary data.</text>
</comment>
<organism evidence="12 13">
    <name type="scientific">Permianibacter aggregans</name>
    <dbReference type="NCBI Taxonomy" id="1510150"/>
    <lineage>
        <taxon>Bacteria</taxon>
        <taxon>Pseudomonadati</taxon>
        <taxon>Pseudomonadota</taxon>
        <taxon>Gammaproteobacteria</taxon>
        <taxon>Pseudomonadales</taxon>
        <taxon>Pseudomonadaceae</taxon>
        <taxon>Permianibacter</taxon>
    </lineage>
</organism>
<dbReference type="CDD" id="cd00268">
    <property type="entry name" value="DEADc"/>
    <property type="match status" value="1"/>
</dbReference>
<dbReference type="InterPro" id="IPR044742">
    <property type="entry name" value="DEAD/DEAH_RhlB"/>
</dbReference>
<dbReference type="SMART" id="SM00490">
    <property type="entry name" value="HELICc"/>
    <property type="match status" value="1"/>
</dbReference>
<keyword evidence="2 7" id="KW-0378">Hydrolase</keyword>
<evidence type="ECO:0000256" key="5">
    <source>
        <dbReference type="ARBA" id="ARBA00038437"/>
    </source>
</evidence>
<dbReference type="PROSITE" id="PS51195">
    <property type="entry name" value="Q_MOTIF"/>
    <property type="match status" value="1"/>
</dbReference>
<evidence type="ECO:0000256" key="4">
    <source>
        <dbReference type="ARBA" id="ARBA00022840"/>
    </source>
</evidence>
<dbReference type="GO" id="GO:0005524">
    <property type="term" value="F:ATP binding"/>
    <property type="evidence" value="ECO:0007669"/>
    <property type="project" value="UniProtKB-KW"/>
</dbReference>
<comment type="similarity">
    <text evidence="5 7">Belongs to the DEAD box helicase family.</text>
</comment>
<dbReference type="Pfam" id="PF00270">
    <property type="entry name" value="DEAD"/>
    <property type="match status" value="1"/>
</dbReference>
<dbReference type="Gene3D" id="3.40.50.300">
    <property type="entry name" value="P-loop containing nucleotide triphosphate hydrolases"/>
    <property type="match status" value="2"/>
</dbReference>
<keyword evidence="1 7" id="KW-0547">Nucleotide-binding</keyword>
<feature type="domain" description="Helicase C-terminal" evidence="10">
    <location>
        <begin position="217"/>
        <end position="378"/>
    </location>
</feature>
<keyword evidence="3 7" id="KW-0347">Helicase</keyword>
<evidence type="ECO:0000259" key="11">
    <source>
        <dbReference type="PROSITE" id="PS51195"/>
    </source>
</evidence>
<dbReference type="PROSITE" id="PS51194">
    <property type="entry name" value="HELICASE_CTER"/>
    <property type="match status" value="1"/>
</dbReference>
<feature type="compositionally biased region" description="Basic and acidic residues" evidence="8">
    <location>
        <begin position="378"/>
        <end position="400"/>
    </location>
</feature>
<dbReference type="InterPro" id="IPR000629">
    <property type="entry name" value="RNA-helicase_DEAD-box_CS"/>
</dbReference>
<evidence type="ECO:0000256" key="8">
    <source>
        <dbReference type="SAM" id="MobiDB-lite"/>
    </source>
</evidence>
<name>A0A4R6UVN6_9GAMM</name>
<evidence type="ECO:0000256" key="6">
    <source>
        <dbReference type="PROSITE-ProRule" id="PRU00552"/>
    </source>
</evidence>
<dbReference type="PROSITE" id="PS00039">
    <property type="entry name" value="DEAD_ATP_HELICASE"/>
    <property type="match status" value="1"/>
</dbReference>